<accession>A0A2X4UM72</accession>
<keyword evidence="2" id="KW-0001">2Fe-2S</keyword>
<evidence type="ECO:0000256" key="5">
    <source>
        <dbReference type="ARBA" id="ARBA00023015"/>
    </source>
</evidence>
<dbReference type="InterPro" id="IPR000944">
    <property type="entry name" value="Tscrpt_reg_Rrf2"/>
</dbReference>
<evidence type="ECO:0000256" key="6">
    <source>
        <dbReference type="ARBA" id="ARBA00023163"/>
    </source>
</evidence>
<dbReference type="GO" id="GO:0005829">
    <property type="term" value="C:cytosol"/>
    <property type="evidence" value="ECO:0007669"/>
    <property type="project" value="TreeGrafter"/>
</dbReference>
<dbReference type="InterPro" id="IPR036390">
    <property type="entry name" value="WH_DNA-bd_sf"/>
</dbReference>
<evidence type="ECO:0000256" key="2">
    <source>
        <dbReference type="ARBA" id="ARBA00022714"/>
    </source>
</evidence>
<keyword evidence="1" id="KW-0678">Repressor</keyword>
<dbReference type="PROSITE" id="PS51197">
    <property type="entry name" value="HTH_RRF2_2"/>
    <property type="match status" value="1"/>
</dbReference>
<dbReference type="EMBL" id="LS483470">
    <property type="protein sequence ID" value="SQI40967.1"/>
    <property type="molecule type" value="Genomic_DNA"/>
</dbReference>
<evidence type="ECO:0000313" key="8">
    <source>
        <dbReference type="Proteomes" id="UP000249005"/>
    </source>
</evidence>
<name>A0A2X4UM72_9GAMM</name>
<organism evidence="7 8">
    <name type="scientific">Leminorella richardii</name>
    <dbReference type="NCBI Taxonomy" id="158841"/>
    <lineage>
        <taxon>Bacteria</taxon>
        <taxon>Pseudomonadati</taxon>
        <taxon>Pseudomonadota</taxon>
        <taxon>Gammaproteobacteria</taxon>
        <taxon>Enterobacterales</taxon>
        <taxon>Budviciaceae</taxon>
        <taxon>Leminorella</taxon>
    </lineage>
</organism>
<gene>
    <name evidence="7" type="primary">iscR_2</name>
    <name evidence="7" type="ORF">NCTC12151_01838</name>
</gene>
<protein>
    <submittedName>
        <fullName evidence="7">HTH-type transcriptional regulator iscR</fullName>
    </submittedName>
</protein>
<dbReference type="AlphaFoldDB" id="A0A2X4UM72"/>
<dbReference type="PANTHER" id="PTHR33221">
    <property type="entry name" value="WINGED HELIX-TURN-HELIX TRANSCRIPTIONAL REGULATOR, RRF2 FAMILY"/>
    <property type="match status" value="1"/>
</dbReference>
<evidence type="ECO:0000256" key="4">
    <source>
        <dbReference type="ARBA" id="ARBA00023014"/>
    </source>
</evidence>
<keyword evidence="8" id="KW-1185">Reference proteome</keyword>
<proteinExistence type="predicted"/>
<dbReference type="Proteomes" id="UP000249005">
    <property type="component" value="Chromosome 1"/>
</dbReference>
<reference evidence="7 8" key="1">
    <citation type="submission" date="2018-06" db="EMBL/GenBank/DDBJ databases">
        <authorList>
            <consortium name="Pathogen Informatics"/>
            <person name="Doyle S."/>
        </authorList>
    </citation>
    <scope>NUCLEOTIDE SEQUENCE [LARGE SCALE GENOMIC DNA]</scope>
    <source>
        <strain evidence="7 8">NCTC12151</strain>
    </source>
</reference>
<dbReference type="OrthoDB" id="9808360at2"/>
<dbReference type="GO" id="GO:0051537">
    <property type="term" value="F:2 iron, 2 sulfur cluster binding"/>
    <property type="evidence" value="ECO:0007669"/>
    <property type="project" value="UniProtKB-KW"/>
</dbReference>
<sequence>MAFYSSGVEYGIHSLTCMIDAKGNRREMTVREIAQLQGVPFDYLSKIFTKLSKAGLIVSTEGKGGGVQLARSPELITLLDIALAIDDKKSIFQCKEVRERFAVFNDSPPKWACSGVCGIHAVMKMAQDRMEEALAQYSILDISRSIYVKAPDNFAIEVDEWIDKKRQQS</sequence>
<dbReference type="GO" id="GO:0003700">
    <property type="term" value="F:DNA-binding transcription factor activity"/>
    <property type="evidence" value="ECO:0007669"/>
    <property type="project" value="TreeGrafter"/>
</dbReference>
<dbReference type="PANTHER" id="PTHR33221:SF13">
    <property type="entry name" value="TRANSCRIPTIONAL REGULATOR-RELATED"/>
    <property type="match status" value="1"/>
</dbReference>
<evidence type="ECO:0000256" key="3">
    <source>
        <dbReference type="ARBA" id="ARBA00023004"/>
    </source>
</evidence>
<dbReference type="InterPro" id="IPR030489">
    <property type="entry name" value="TR_Rrf2-type_CS"/>
</dbReference>
<keyword evidence="6" id="KW-0804">Transcription</keyword>
<dbReference type="Pfam" id="PF02082">
    <property type="entry name" value="Rrf2"/>
    <property type="match status" value="1"/>
</dbReference>
<dbReference type="NCBIfam" id="TIGR00738">
    <property type="entry name" value="rrf2_super"/>
    <property type="match status" value="1"/>
</dbReference>
<evidence type="ECO:0000256" key="1">
    <source>
        <dbReference type="ARBA" id="ARBA00022491"/>
    </source>
</evidence>
<evidence type="ECO:0000313" key="7">
    <source>
        <dbReference type="EMBL" id="SQI40967.1"/>
    </source>
</evidence>
<keyword evidence="2" id="KW-0479">Metal-binding</keyword>
<dbReference type="PROSITE" id="PS01332">
    <property type="entry name" value="HTH_RRF2_1"/>
    <property type="match status" value="1"/>
</dbReference>
<dbReference type="InterPro" id="IPR036388">
    <property type="entry name" value="WH-like_DNA-bd_sf"/>
</dbReference>
<dbReference type="InterPro" id="IPR011991">
    <property type="entry name" value="ArsR-like_HTH"/>
</dbReference>
<dbReference type="CDD" id="cd00090">
    <property type="entry name" value="HTH_ARSR"/>
    <property type="match status" value="1"/>
</dbReference>
<keyword evidence="3" id="KW-0408">Iron</keyword>
<dbReference type="KEGG" id="lri:NCTC12151_01838"/>
<keyword evidence="4" id="KW-0411">Iron-sulfur</keyword>
<dbReference type="Gene3D" id="1.10.10.10">
    <property type="entry name" value="Winged helix-like DNA-binding domain superfamily/Winged helix DNA-binding domain"/>
    <property type="match status" value="1"/>
</dbReference>
<dbReference type="RefSeq" id="WP_111740363.1">
    <property type="nucleotide sequence ID" value="NZ_LR698987.1"/>
</dbReference>
<dbReference type="SUPFAM" id="SSF46785">
    <property type="entry name" value="Winged helix' DNA-binding domain"/>
    <property type="match status" value="1"/>
</dbReference>
<keyword evidence="5" id="KW-0805">Transcription regulation</keyword>